<proteinExistence type="predicted"/>
<name>A0A6J5RXV5_9CAUD</name>
<gene>
    <name evidence="1" type="ORF">UFOVP1382_126</name>
</gene>
<accession>A0A6J5RXV5</accession>
<protein>
    <submittedName>
        <fullName evidence="1">Uncharacterized protein</fullName>
    </submittedName>
</protein>
<organism evidence="1">
    <name type="scientific">uncultured Caudovirales phage</name>
    <dbReference type="NCBI Taxonomy" id="2100421"/>
    <lineage>
        <taxon>Viruses</taxon>
        <taxon>Duplodnaviria</taxon>
        <taxon>Heunggongvirae</taxon>
        <taxon>Uroviricota</taxon>
        <taxon>Caudoviricetes</taxon>
        <taxon>Peduoviridae</taxon>
        <taxon>Maltschvirus</taxon>
        <taxon>Maltschvirus maltsch</taxon>
    </lineage>
</organism>
<dbReference type="EMBL" id="LR797331">
    <property type="protein sequence ID" value="CAB4203510.1"/>
    <property type="molecule type" value="Genomic_DNA"/>
</dbReference>
<sequence>MAPPIRPQHDLTDDDCRVIAENRGGILMLLLPRERVVQIGLADMLTIRDGMGGTTRYYVTARAPSASLAGGTRHRNLGMLYARFAGLDRDRRYMTPPPPPTLLERIWAAIVGIFSRK</sequence>
<evidence type="ECO:0000313" key="1">
    <source>
        <dbReference type="EMBL" id="CAB4203510.1"/>
    </source>
</evidence>
<reference evidence="1" key="1">
    <citation type="submission" date="2020-05" db="EMBL/GenBank/DDBJ databases">
        <authorList>
            <person name="Chiriac C."/>
            <person name="Salcher M."/>
            <person name="Ghai R."/>
            <person name="Kavagutti S V."/>
        </authorList>
    </citation>
    <scope>NUCLEOTIDE SEQUENCE</scope>
</reference>